<dbReference type="RefSeq" id="WP_380851141.1">
    <property type="nucleotide sequence ID" value="NZ_JBHSFP010000048.1"/>
</dbReference>
<dbReference type="EMBL" id="JBHSFP010000048">
    <property type="protein sequence ID" value="MFC4536528.1"/>
    <property type="molecule type" value="Genomic_DNA"/>
</dbReference>
<proteinExistence type="predicted"/>
<feature type="domain" description="Aminoglycoside phosphotransferase" evidence="1">
    <location>
        <begin position="15"/>
        <end position="244"/>
    </location>
</feature>
<comment type="caution">
    <text evidence="2">The sequence shown here is derived from an EMBL/GenBank/DDBJ whole genome shotgun (WGS) entry which is preliminary data.</text>
</comment>
<dbReference type="InterPro" id="IPR002575">
    <property type="entry name" value="Aminoglycoside_PTrfase"/>
</dbReference>
<dbReference type="Proteomes" id="UP001596004">
    <property type="component" value="Unassembled WGS sequence"/>
</dbReference>
<dbReference type="SUPFAM" id="SSF56112">
    <property type="entry name" value="Protein kinase-like (PK-like)"/>
    <property type="match status" value="1"/>
</dbReference>
<evidence type="ECO:0000313" key="2">
    <source>
        <dbReference type="EMBL" id="MFC4536528.1"/>
    </source>
</evidence>
<gene>
    <name evidence="2" type="ORF">ACFO60_37650</name>
</gene>
<dbReference type="PANTHER" id="PTHR40086">
    <property type="entry name" value="PHOSPHOTRANSFERASE YTMP-RELATED"/>
    <property type="match status" value="1"/>
</dbReference>
<dbReference type="Pfam" id="PF01636">
    <property type="entry name" value="APH"/>
    <property type="match status" value="1"/>
</dbReference>
<reference evidence="3" key="1">
    <citation type="journal article" date="2019" name="Int. J. Syst. Evol. Microbiol.">
        <title>The Global Catalogue of Microorganisms (GCM) 10K type strain sequencing project: providing services to taxonomists for standard genome sequencing and annotation.</title>
        <authorList>
            <consortium name="The Broad Institute Genomics Platform"/>
            <consortium name="The Broad Institute Genome Sequencing Center for Infectious Disease"/>
            <person name="Wu L."/>
            <person name="Ma J."/>
        </authorList>
    </citation>
    <scope>NUCLEOTIDE SEQUENCE [LARGE SCALE GENOMIC DNA]</scope>
    <source>
        <strain evidence="3">CGMCC 4.7132</strain>
    </source>
</reference>
<name>A0ABV9CVR8_9ACTN</name>
<accession>A0ABV9CVR8</accession>
<dbReference type="InterPro" id="IPR052077">
    <property type="entry name" value="CcrZ_PhaseVar_Mediator"/>
</dbReference>
<evidence type="ECO:0000313" key="3">
    <source>
        <dbReference type="Proteomes" id="UP001596004"/>
    </source>
</evidence>
<protein>
    <submittedName>
        <fullName evidence="2">Phosphotransferase family protein</fullName>
    </submittedName>
</protein>
<organism evidence="2 3">
    <name type="scientific">Sphaerisporangium dianthi</name>
    <dbReference type="NCBI Taxonomy" id="1436120"/>
    <lineage>
        <taxon>Bacteria</taxon>
        <taxon>Bacillati</taxon>
        <taxon>Actinomycetota</taxon>
        <taxon>Actinomycetes</taxon>
        <taxon>Streptosporangiales</taxon>
        <taxon>Streptosporangiaceae</taxon>
        <taxon>Sphaerisporangium</taxon>
    </lineage>
</organism>
<dbReference type="PANTHER" id="PTHR40086:SF1">
    <property type="entry name" value="CELL CYCLE REGULATOR CCRZ"/>
    <property type="match status" value="1"/>
</dbReference>
<dbReference type="Gene3D" id="3.90.1200.10">
    <property type="match status" value="1"/>
</dbReference>
<dbReference type="InterPro" id="IPR011009">
    <property type="entry name" value="Kinase-like_dom_sf"/>
</dbReference>
<keyword evidence="3" id="KW-1185">Reference proteome</keyword>
<sequence length="331" mass="37516">MTIELYETARAHLQAAAGYYNKNVRVPTPDGPVNVRIPIDGADVMDLRVWHEDEVLPAIAPYVAHAPRLLHTSADPLFQVHQFIHGRVLNDLAPRGVPVPAHVPGDVVRLLAQLIEIPREKLPPLPPGWPAGEDTQGFGRRLSDLTRWVYSTFAADYAWLYSAFKVPADPVAAAEALWPTLTARPLVCVHADIHRKNMIVEEDRTVFLDWELALWGDPVYEMAVHLHKMGYLPDERDRVVELWLRALPAEHILGWEHDLDVYLAHEQIKSAIVDTVRYAQLFVDPSSAPEPEPELVAKLTEKLNNAYRHWGVCPRAEEDAVESTLQRWARR</sequence>
<evidence type="ECO:0000259" key="1">
    <source>
        <dbReference type="Pfam" id="PF01636"/>
    </source>
</evidence>